<proteinExistence type="predicted"/>
<dbReference type="CDD" id="cd16917">
    <property type="entry name" value="HATPase_UhpB-NarQ-NarX-like"/>
    <property type="match status" value="1"/>
</dbReference>
<protein>
    <recommendedName>
        <fullName evidence="4">Histidine kinase/HSP90-like ATPase domain-containing protein</fullName>
    </recommendedName>
</protein>
<organism evidence="5 6">
    <name type="scientific">Sinosporangium album</name>
    <dbReference type="NCBI Taxonomy" id="504805"/>
    <lineage>
        <taxon>Bacteria</taxon>
        <taxon>Bacillati</taxon>
        <taxon>Actinomycetota</taxon>
        <taxon>Actinomycetes</taxon>
        <taxon>Streptosporangiales</taxon>
        <taxon>Streptosporangiaceae</taxon>
        <taxon>Sinosporangium</taxon>
    </lineage>
</organism>
<evidence type="ECO:0000256" key="3">
    <source>
        <dbReference type="ARBA" id="ARBA00023012"/>
    </source>
</evidence>
<dbReference type="Proteomes" id="UP000198923">
    <property type="component" value="Unassembled WGS sequence"/>
</dbReference>
<dbReference type="SUPFAM" id="SSF55874">
    <property type="entry name" value="ATPase domain of HSP90 chaperone/DNA topoisomerase II/histidine kinase"/>
    <property type="match status" value="1"/>
</dbReference>
<dbReference type="InterPro" id="IPR036890">
    <property type="entry name" value="HATPase_C_sf"/>
</dbReference>
<keyword evidence="1" id="KW-0808">Transferase</keyword>
<evidence type="ECO:0000313" key="6">
    <source>
        <dbReference type="Proteomes" id="UP000198923"/>
    </source>
</evidence>
<dbReference type="InterPro" id="IPR050482">
    <property type="entry name" value="Sensor_HK_TwoCompSys"/>
</dbReference>
<dbReference type="Pfam" id="PF02518">
    <property type="entry name" value="HATPase_c"/>
    <property type="match status" value="1"/>
</dbReference>
<evidence type="ECO:0000259" key="4">
    <source>
        <dbReference type="Pfam" id="PF02518"/>
    </source>
</evidence>
<feature type="domain" description="Histidine kinase/HSP90-like ATPase" evidence="4">
    <location>
        <begin position="43"/>
        <end position="126"/>
    </location>
</feature>
<dbReference type="GO" id="GO:0000160">
    <property type="term" value="P:phosphorelay signal transduction system"/>
    <property type="evidence" value="ECO:0007669"/>
    <property type="project" value="UniProtKB-KW"/>
</dbReference>
<sequence>MRWDASLAEALDDRLTEWSGSTGISVETWALPDRPVPSPLADAVLAVFDEALANVERHSHALIVSVAVTYGDRGLRLTISDNGIGFDATLPGPGVLGMRRRFTDLGGSLTVNSVPGEGTTISASAPRR</sequence>
<reference evidence="5 6" key="1">
    <citation type="submission" date="2016-10" db="EMBL/GenBank/DDBJ databases">
        <authorList>
            <person name="de Groot N.N."/>
        </authorList>
    </citation>
    <scope>NUCLEOTIDE SEQUENCE [LARGE SCALE GENOMIC DNA]</scope>
    <source>
        <strain evidence="5 6">CPCC 201354</strain>
    </source>
</reference>
<keyword evidence="2" id="KW-0418">Kinase</keyword>
<dbReference type="PANTHER" id="PTHR24421">
    <property type="entry name" value="NITRATE/NITRITE SENSOR PROTEIN NARX-RELATED"/>
    <property type="match status" value="1"/>
</dbReference>
<dbReference type="GO" id="GO:0016301">
    <property type="term" value="F:kinase activity"/>
    <property type="evidence" value="ECO:0007669"/>
    <property type="project" value="UniProtKB-KW"/>
</dbReference>
<evidence type="ECO:0000313" key="5">
    <source>
        <dbReference type="EMBL" id="SDG21728.1"/>
    </source>
</evidence>
<dbReference type="InterPro" id="IPR003594">
    <property type="entry name" value="HATPase_dom"/>
</dbReference>
<dbReference type="EMBL" id="FNCN01000002">
    <property type="protein sequence ID" value="SDG21728.1"/>
    <property type="molecule type" value="Genomic_DNA"/>
</dbReference>
<evidence type="ECO:0000256" key="2">
    <source>
        <dbReference type="ARBA" id="ARBA00022777"/>
    </source>
</evidence>
<accession>A0A1G7SFD8</accession>
<keyword evidence="3" id="KW-0902">Two-component regulatory system</keyword>
<evidence type="ECO:0000256" key="1">
    <source>
        <dbReference type="ARBA" id="ARBA00022679"/>
    </source>
</evidence>
<gene>
    <name evidence="5" type="ORF">SAMN05421505_102287</name>
</gene>
<keyword evidence="6" id="KW-1185">Reference proteome</keyword>
<dbReference type="AlphaFoldDB" id="A0A1G7SFD8"/>
<name>A0A1G7SFD8_9ACTN</name>
<dbReference type="Gene3D" id="3.30.565.10">
    <property type="entry name" value="Histidine kinase-like ATPase, C-terminal domain"/>
    <property type="match status" value="1"/>
</dbReference>
<dbReference type="RefSeq" id="WP_143020097.1">
    <property type="nucleotide sequence ID" value="NZ_FNCN01000002.1"/>
</dbReference>
<dbReference type="STRING" id="504805.SAMN05421505_102287"/>
<dbReference type="OrthoDB" id="3542368at2"/>